<dbReference type="Proteomes" id="UP000741863">
    <property type="component" value="Unassembled WGS sequence"/>
</dbReference>
<dbReference type="InterPro" id="IPR003593">
    <property type="entry name" value="AAA+_ATPase"/>
</dbReference>
<gene>
    <name evidence="5" type="ORF">JOD17_001032</name>
</gene>
<dbReference type="SUPFAM" id="SSF52540">
    <property type="entry name" value="P-loop containing nucleoside triphosphate hydrolases"/>
    <property type="match status" value="1"/>
</dbReference>
<dbReference type="CDD" id="cd03230">
    <property type="entry name" value="ABC_DR_subfamily_A"/>
    <property type="match status" value="1"/>
</dbReference>
<dbReference type="Gene3D" id="3.40.50.300">
    <property type="entry name" value="P-loop containing nucleotide triphosphate hydrolases"/>
    <property type="match status" value="1"/>
</dbReference>
<protein>
    <submittedName>
        <fullName evidence="5">ABC-2 type transport system ATP-binding protein</fullName>
    </submittedName>
</protein>
<sequence length="286" mass="32331">MLKVRGLTRRMGESQLESINLDVERGTVHAIIGNNGAGKTTLFEAMSGDYPGKGSITINGHPVSSLKGKEQFSYIPQTITELEAFSLRILHKLHKTHDSLWREDRFQTLVKQFNLPMNKHLQRMSIGMKQKSILALQLSRDTPLLMLDEPYTGLDMEGQQILDRLLLQHMEASDEHAIVLATHIADEVQRLADYISILHDGTLSERVEKDELQRRWQRIWIEERVEGISQAPGVVSVSSTRTQEIITQDAEATKAWLSERGVMIIKSQSLKLHESIPHILKTGVSA</sequence>
<dbReference type="RefSeq" id="WP_204695959.1">
    <property type="nucleotide sequence ID" value="NZ_JAFBEC010000002.1"/>
</dbReference>
<dbReference type="InterPro" id="IPR051782">
    <property type="entry name" value="ABC_Transporter_VariousFunc"/>
</dbReference>
<dbReference type="Pfam" id="PF00005">
    <property type="entry name" value="ABC_tran"/>
    <property type="match status" value="1"/>
</dbReference>
<comment type="caution">
    <text evidence="5">The sequence shown here is derived from an EMBL/GenBank/DDBJ whole genome shotgun (WGS) entry which is preliminary data.</text>
</comment>
<dbReference type="InterPro" id="IPR027417">
    <property type="entry name" value="P-loop_NTPase"/>
</dbReference>
<evidence type="ECO:0000256" key="2">
    <source>
        <dbReference type="ARBA" id="ARBA00022741"/>
    </source>
</evidence>
<organism evidence="5 6">
    <name type="scientific">Geomicrobium sediminis</name>
    <dbReference type="NCBI Taxonomy" id="1347788"/>
    <lineage>
        <taxon>Bacteria</taxon>
        <taxon>Bacillati</taxon>
        <taxon>Bacillota</taxon>
        <taxon>Bacilli</taxon>
        <taxon>Bacillales</taxon>
        <taxon>Geomicrobium</taxon>
    </lineage>
</organism>
<dbReference type="PROSITE" id="PS50893">
    <property type="entry name" value="ABC_TRANSPORTER_2"/>
    <property type="match status" value="1"/>
</dbReference>
<evidence type="ECO:0000313" key="5">
    <source>
        <dbReference type="EMBL" id="MBM7631940.1"/>
    </source>
</evidence>
<evidence type="ECO:0000256" key="3">
    <source>
        <dbReference type="ARBA" id="ARBA00022840"/>
    </source>
</evidence>
<reference evidence="5 6" key="1">
    <citation type="submission" date="2021-01" db="EMBL/GenBank/DDBJ databases">
        <title>Genomic Encyclopedia of Type Strains, Phase IV (KMG-IV): sequencing the most valuable type-strain genomes for metagenomic binning, comparative biology and taxonomic classification.</title>
        <authorList>
            <person name="Goeker M."/>
        </authorList>
    </citation>
    <scope>NUCLEOTIDE SEQUENCE [LARGE SCALE GENOMIC DNA]</scope>
    <source>
        <strain evidence="5 6">DSM 25540</strain>
    </source>
</reference>
<keyword evidence="6" id="KW-1185">Reference proteome</keyword>
<evidence type="ECO:0000313" key="6">
    <source>
        <dbReference type="Proteomes" id="UP000741863"/>
    </source>
</evidence>
<name>A0ABS2P963_9BACL</name>
<evidence type="ECO:0000259" key="4">
    <source>
        <dbReference type="PROSITE" id="PS50893"/>
    </source>
</evidence>
<dbReference type="EMBL" id="JAFBEC010000002">
    <property type="protein sequence ID" value="MBM7631940.1"/>
    <property type="molecule type" value="Genomic_DNA"/>
</dbReference>
<keyword evidence="1" id="KW-0813">Transport</keyword>
<accession>A0ABS2P963</accession>
<dbReference type="InterPro" id="IPR003439">
    <property type="entry name" value="ABC_transporter-like_ATP-bd"/>
</dbReference>
<feature type="domain" description="ABC transporter" evidence="4">
    <location>
        <begin position="2"/>
        <end position="225"/>
    </location>
</feature>
<dbReference type="PANTHER" id="PTHR42939">
    <property type="entry name" value="ABC TRANSPORTER ATP-BINDING PROTEIN ALBC-RELATED"/>
    <property type="match status" value="1"/>
</dbReference>
<proteinExistence type="predicted"/>
<evidence type="ECO:0000256" key="1">
    <source>
        <dbReference type="ARBA" id="ARBA00022448"/>
    </source>
</evidence>
<keyword evidence="3 5" id="KW-0067">ATP-binding</keyword>
<dbReference type="SMART" id="SM00382">
    <property type="entry name" value="AAA"/>
    <property type="match status" value="1"/>
</dbReference>
<dbReference type="GO" id="GO:0005524">
    <property type="term" value="F:ATP binding"/>
    <property type="evidence" value="ECO:0007669"/>
    <property type="project" value="UniProtKB-KW"/>
</dbReference>
<dbReference type="PANTHER" id="PTHR42939:SF1">
    <property type="entry name" value="ABC TRANSPORTER ATP-BINDING PROTEIN ALBC-RELATED"/>
    <property type="match status" value="1"/>
</dbReference>
<keyword evidence="2" id="KW-0547">Nucleotide-binding</keyword>